<dbReference type="Pfam" id="PF03171">
    <property type="entry name" value="2OG-FeII_Oxy"/>
    <property type="match status" value="1"/>
</dbReference>
<dbReference type="PANTHER" id="PTHR47990">
    <property type="entry name" value="2-OXOGLUTARATE (2OG) AND FE(II)-DEPENDENT OXYGENASE SUPERFAMILY PROTEIN-RELATED"/>
    <property type="match status" value="1"/>
</dbReference>
<dbReference type="InterPro" id="IPR050231">
    <property type="entry name" value="Iron_ascorbate_oxido_reductase"/>
</dbReference>
<evidence type="ECO:0000256" key="2">
    <source>
        <dbReference type="RuleBase" id="RU003682"/>
    </source>
</evidence>
<dbReference type="GeneID" id="72064557"/>
<name>A0A9Q8V8R6_9HYPO</name>
<feature type="domain" description="Fe2OG dioxygenase" evidence="3">
    <location>
        <begin position="175"/>
        <end position="295"/>
    </location>
</feature>
<sequence>MHLPTLDLSSFHHGSDAERKRLAEDLVQSFKDHGFVKLVNHGVPEDVVRQYMKAAVDFFALPTDVKMRIANARGPEPQRGFSWVGAEQTSKLRKENLQGQESWDELTDAREHFDAGPPGDAQYPNKWPTESELPGFRTLMEACYGQFQGICITLMEAIEVGLGLPPGVIVERCQPASSELRLNHYPRTDLRKLAEGKVKRTWPHTDFGIITLLFQDAIGGLELEDRRNPGTFAPVCPGSADGPTEMVVNISDTFQRWTNGDVMAGVHQVTVPPALRGLEDGECPERYSGIFFFKAHRSMSVGPLPHFVTKDKPALYDEIDALEFQRRMTKILY</sequence>
<dbReference type="GO" id="GO:0016491">
    <property type="term" value="F:oxidoreductase activity"/>
    <property type="evidence" value="ECO:0007669"/>
    <property type="project" value="UniProtKB-KW"/>
</dbReference>
<dbReference type="Proteomes" id="UP000829364">
    <property type="component" value="Chromosome 2"/>
</dbReference>
<dbReference type="KEGG" id="ptkz:JDV02_002596"/>
<keyword evidence="5" id="KW-1185">Reference proteome</keyword>
<evidence type="ECO:0000313" key="4">
    <source>
        <dbReference type="EMBL" id="UNI16129.1"/>
    </source>
</evidence>
<evidence type="ECO:0000256" key="1">
    <source>
        <dbReference type="ARBA" id="ARBA00008056"/>
    </source>
</evidence>
<dbReference type="GO" id="GO:0044283">
    <property type="term" value="P:small molecule biosynthetic process"/>
    <property type="evidence" value="ECO:0007669"/>
    <property type="project" value="UniProtKB-ARBA"/>
</dbReference>
<dbReference type="InterPro" id="IPR026992">
    <property type="entry name" value="DIOX_N"/>
</dbReference>
<dbReference type="Gene3D" id="2.60.120.330">
    <property type="entry name" value="B-lactam Antibiotic, Isopenicillin N Synthase, Chain"/>
    <property type="match status" value="1"/>
</dbReference>
<dbReference type="InterPro" id="IPR044861">
    <property type="entry name" value="IPNS-like_FE2OG_OXY"/>
</dbReference>
<dbReference type="PRINTS" id="PR00682">
    <property type="entry name" value="IPNSYNTHASE"/>
</dbReference>
<evidence type="ECO:0000259" key="3">
    <source>
        <dbReference type="PROSITE" id="PS51471"/>
    </source>
</evidence>
<dbReference type="Pfam" id="PF14226">
    <property type="entry name" value="DIOX_N"/>
    <property type="match status" value="1"/>
</dbReference>
<accession>A0A9Q8V8R6</accession>
<keyword evidence="2" id="KW-0560">Oxidoreductase</keyword>
<reference evidence="4" key="1">
    <citation type="submission" date="2021-11" db="EMBL/GenBank/DDBJ databases">
        <title>Purpureocillium_takamizusanense_genome.</title>
        <authorList>
            <person name="Nguyen N.-H."/>
        </authorList>
    </citation>
    <scope>NUCLEOTIDE SEQUENCE</scope>
    <source>
        <strain evidence="4">PT3</strain>
    </source>
</reference>
<comment type="similarity">
    <text evidence="1 2">Belongs to the iron/ascorbate-dependent oxidoreductase family.</text>
</comment>
<dbReference type="SUPFAM" id="SSF51197">
    <property type="entry name" value="Clavaminate synthase-like"/>
    <property type="match status" value="1"/>
</dbReference>
<keyword evidence="2" id="KW-0479">Metal-binding</keyword>
<dbReference type="InterPro" id="IPR005123">
    <property type="entry name" value="Oxoglu/Fe-dep_dioxygenase_dom"/>
</dbReference>
<dbReference type="PROSITE" id="PS51471">
    <property type="entry name" value="FE2OG_OXY"/>
    <property type="match status" value="1"/>
</dbReference>
<dbReference type="AlphaFoldDB" id="A0A9Q8V8R6"/>
<gene>
    <name evidence="4" type="ORF">JDV02_002596</name>
</gene>
<dbReference type="EMBL" id="CP086355">
    <property type="protein sequence ID" value="UNI16129.1"/>
    <property type="molecule type" value="Genomic_DNA"/>
</dbReference>
<dbReference type="InterPro" id="IPR027443">
    <property type="entry name" value="IPNS-like_sf"/>
</dbReference>
<dbReference type="RefSeq" id="XP_047839610.1">
    <property type="nucleotide sequence ID" value="XM_047983638.1"/>
</dbReference>
<keyword evidence="2" id="KW-0408">Iron</keyword>
<protein>
    <recommendedName>
        <fullName evidence="3">Fe2OG dioxygenase domain-containing protein</fullName>
    </recommendedName>
</protein>
<proteinExistence type="inferred from homology"/>
<dbReference type="GO" id="GO:0046872">
    <property type="term" value="F:metal ion binding"/>
    <property type="evidence" value="ECO:0007669"/>
    <property type="project" value="UniProtKB-KW"/>
</dbReference>
<evidence type="ECO:0000313" key="5">
    <source>
        <dbReference type="Proteomes" id="UP000829364"/>
    </source>
</evidence>
<dbReference type="OrthoDB" id="288590at2759"/>
<organism evidence="4 5">
    <name type="scientific">Purpureocillium takamizusanense</name>
    <dbReference type="NCBI Taxonomy" id="2060973"/>
    <lineage>
        <taxon>Eukaryota</taxon>
        <taxon>Fungi</taxon>
        <taxon>Dikarya</taxon>
        <taxon>Ascomycota</taxon>
        <taxon>Pezizomycotina</taxon>
        <taxon>Sordariomycetes</taxon>
        <taxon>Hypocreomycetidae</taxon>
        <taxon>Hypocreales</taxon>
        <taxon>Ophiocordycipitaceae</taxon>
        <taxon>Purpureocillium</taxon>
    </lineage>
</organism>